<dbReference type="Pfam" id="PF00657">
    <property type="entry name" value="Lipase_GDSL"/>
    <property type="match status" value="1"/>
</dbReference>
<evidence type="ECO:0000256" key="1">
    <source>
        <dbReference type="ARBA" id="ARBA00022801"/>
    </source>
</evidence>
<dbReference type="CDD" id="cd01846">
    <property type="entry name" value="fatty_acyltransferase_like"/>
    <property type="match status" value="1"/>
</dbReference>
<evidence type="ECO:0000313" key="4">
    <source>
        <dbReference type="Proteomes" id="UP000184383"/>
    </source>
</evidence>
<dbReference type="Proteomes" id="UP000184383">
    <property type="component" value="Unassembled WGS sequence"/>
</dbReference>
<evidence type="ECO:0000313" key="3">
    <source>
        <dbReference type="EMBL" id="OJJ35603.1"/>
    </source>
</evidence>
<sequence length="281" mass="31020">MVAATPVRRADTNTTYFFTFGDSYSQTGFYPEGEKPTASNPMGNPELGTGTTTNGPNWVGYLTTAENASLVLSYNLAQGGATIDNSIVSSYADDLVAQVETFQENYSSKPESAPWTGKDAVFGFWFGINDVGNAYSSTDADTLTPKLITRYLSLVEKIYNDGGRKFLFINVPPTGRTPMFLDQGDEAVKQLGAYVETFNKNLEAKVKEFNANHTDTTTVVYDSWSFMTKILDSPSEYGFPNATCINDDGSSCVWWNNYHPGFKYHKLQAEDMKPKLASLGW</sequence>
<gene>
    <name evidence="3" type="ORF">ASPWEDRAFT_112368</name>
</gene>
<protein>
    <recommendedName>
        <fullName evidence="5">SGNH hydrolase-type esterase domain-containing protein</fullName>
    </recommendedName>
</protein>
<organism evidence="3 4">
    <name type="scientific">Aspergillus wentii DTO 134E9</name>
    <dbReference type="NCBI Taxonomy" id="1073089"/>
    <lineage>
        <taxon>Eukaryota</taxon>
        <taxon>Fungi</taxon>
        <taxon>Dikarya</taxon>
        <taxon>Ascomycota</taxon>
        <taxon>Pezizomycotina</taxon>
        <taxon>Eurotiomycetes</taxon>
        <taxon>Eurotiomycetidae</taxon>
        <taxon>Eurotiales</taxon>
        <taxon>Aspergillaceae</taxon>
        <taxon>Aspergillus</taxon>
        <taxon>Aspergillus subgen. Cremei</taxon>
    </lineage>
</organism>
<dbReference type="EMBL" id="KV878212">
    <property type="protein sequence ID" value="OJJ35603.1"/>
    <property type="molecule type" value="Genomic_DNA"/>
</dbReference>
<dbReference type="PANTHER" id="PTHR45648:SF22">
    <property type="entry name" value="GDSL LIPASE_ACYLHYDROLASE FAMILY PROTEIN (AFU_ORTHOLOGUE AFUA_4G14700)"/>
    <property type="match status" value="1"/>
</dbReference>
<evidence type="ECO:0000256" key="2">
    <source>
        <dbReference type="SAM" id="MobiDB-lite"/>
    </source>
</evidence>
<keyword evidence="1" id="KW-0378">Hydrolase</keyword>
<accession>A0A1L9RL44</accession>
<dbReference type="VEuPathDB" id="FungiDB:ASPWEDRAFT_112368"/>
<dbReference type="GeneID" id="63744169"/>
<feature type="region of interest" description="Disordered" evidence="2">
    <location>
        <begin position="29"/>
        <end position="51"/>
    </location>
</feature>
<dbReference type="RefSeq" id="XP_040689279.1">
    <property type="nucleotide sequence ID" value="XM_040828321.1"/>
</dbReference>
<keyword evidence="4" id="KW-1185">Reference proteome</keyword>
<dbReference type="OrthoDB" id="1600564at2759"/>
<dbReference type="AlphaFoldDB" id="A0A1L9RL44"/>
<dbReference type="GO" id="GO:0016788">
    <property type="term" value="F:hydrolase activity, acting on ester bonds"/>
    <property type="evidence" value="ECO:0007669"/>
    <property type="project" value="InterPro"/>
</dbReference>
<proteinExistence type="predicted"/>
<evidence type="ECO:0008006" key="5">
    <source>
        <dbReference type="Google" id="ProtNLM"/>
    </source>
</evidence>
<dbReference type="SUPFAM" id="SSF52266">
    <property type="entry name" value="SGNH hydrolase"/>
    <property type="match status" value="1"/>
</dbReference>
<name>A0A1L9RL44_ASPWE</name>
<dbReference type="Gene3D" id="3.40.50.1110">
    <property type="entry name" value="SGNH hydrolase"/>
    <property type="match status" value="1"/>
</dbReference>
<dbReference type="InterPro" id="IPR051058">
    <property type="entry name" value="GDSL_Est/Lipase"/>
</dbReference>
<dbReference type="InterPro" id="IPR001087">
    <property type="entry name" value="GDSL"/>
</dbReference>
<dbReference type="PANTHER" id="PTHR45648">
    <property type="entry name" value="GDSL LIPASE/ACYLHYDROLASE FAMILY PROTEIN (AFU_ORTHOLOGUE AFUA_4G14700)"/>
    <property type="match status" value="1"/>
</dbReference>
<reference evidence="4" key="1">
    <citation type="journal article" date="2017" name="Genome Biol.">
        <title>Comparative genomics reveals high biological diversity and specific adaptations in the industrially and medically important fungal genus Aspergillus.</title>
        <authorList>
            <person name="de Vries R.P."/>
            <person name="Riley R."/>
            <person name="Wiebenga A."/>
            <person name="Aguilar-Osorio G."/>
            <person name="Amillis S."/>
            <person name="Uchima C.A."/>
            <person name="Anderluh G."/>
            <person name="Asadollahi M."/>
            <person name="Askin M."/>
            <person name="Barry K."/>
            <person name="Battaglia E."/>
            <person name="Bayram O."/>
            <person name="Benocci T."/>
            <person name="Braus-Stromeyer S.A."/>
            <person name="Caldana C."/>
            <person name="Canovas D."/>
            <person name="Cerqueira G.C."/>
            <person name="Chen F."/>
            <person name="Chen W."/>
            <person name="Choi C."/>
            <person name="Clum A."/>
            <person name="Dos Santos R.A."/>
            <person name="Damasio A.R."/>
            <person name="Diallinas G."/>
            <person name="Emri T."/>
            <person name="Fekete E."/>
            <person name="Flipphi M."/>
            <person name="Freyberg S."/>
            <person name="Gallo A."/>
            <person name="Gournas C."/>
            <person name="Habgood R."/>
            <person name="Hainaut M."/>
            <person name="Harispe M.L."/>
            <person name="Henrissat B."/>
            <person name="Hilden K.S."/>
            <person name="Hope R."/>
            <person name="Hossain A."/>
            <person name="Karabika E."/>
            <person name="Karaffa L."/>
            <person name="Karanyi Z."/>
            <person name="Krasevec N."/>
            <person name="Kuo A."/>
            <person name="Kusch H."/>
            <person name="LaButti K."/>
            <person name="Lagendijk E.L."/>
            <person name="Lapidus A."/>
            <person name="Levasseur A."/>
            <person name="Lindquist E."/>
            <person name="Lipzen A."/>
            <person name="Logrieco A.F."/>
            <person name="MacCabe A."/>
            <person name="Maekelae M.R."/>
            <person name="Malavazi I."/>
            <person name="Melin P."/>
            <person name="Meyer V."/>
            <person name="Mielnichuk N."/>
            <person name="Miskei M."/>
            <person name="Molnar A.P."/>
            <person name="Mule G."/>
            <person name="Ngan C.Y."/>
            <person name="Orejas M."/>
            <person name="Orosz E."/>
            <person name="Ouedraogo J.P."/>
            <person name="Overkamp K.M."/>
            <person name="Park H.-S."/>
            <person name="Perrone G."/>
            <person name="Piumi F."/>
            <person name="Punt P.J."/>
            <person name="Ram A.F."/>
            <person name="Ramon A."/>
            <person name="Rauscher S."/>
            <person name="Record E."/>
            <person name="Riano-Pachon D.M."/>
            <person name="Robert V."/>
            <person name="Roehrig J."/>
            <person name="Ruller R."/>
            <person name="Salamov A."/>
            <person name="Salih N.S."/>
            <person name="Samson R.A."/>
            <person name="Sandor E."/>
            <person name="Sanguinetti M."/>
            <person name="Schuetze T."/>
            <person name="Sepcic K."/>
            <person name="Shelest E."/>
            <person name="Sherlock G."/>
            <person name="Sophianopoulou V."/>
            <person name="Squina F.M."/>
            <person name="Sun H."/>
            <person name="Susca A."/>
            <person name="Todd R.B."/>
            <person name="Tsang A."/>
            <person name="Unkles S.E."/>
            <person name="van de Wiele N."/>
            <person name="van Rossen-Uffink D."/>
            <person name="Oliveira J.V."/>
            <person name="Vesth T.C."/>
            <person name="Visser J."/>
            <person name="Yu J.-H."/>
            <person name="Zhou M."/>
            <person name="Andersen M.R."/>
            <person name="Archer D.B."/>
            <person name="Baker S.E."/>
            <person name="Benoit I."/>
            <person name="Brakhage A.A."/>
            <person name="Braus G.H."/>
            <person name="Fischer R."/>
            <person name="Frisvad J.C."/>
            <person name="Goldman G.H."/>
            <person name="Houbraken J."/>
            <person name="Oakley B."/>
            <person name="Pocsi I."/>
            <person name="Scazzocchio C."/>
            <person name="Seiboth B."/>
            <person name="vanKuyk P.A."/>
            <person name="Wortman J."/>
            <person name="Dyer P.S."/>
            <person name="Grigoriev I.V."/>
        </authorList>
    </citation>
    <scope>NUCLEOTIDE SEQUENCE [LARGE SCALE GENOMIC DNA]</scope>
    <source>
        <strain evidence="4">DTO 134E9</strain>
    </source>
</reference>
<dbReference type="InterPro" id="IPR036514">
    <property type="entry name" value="SGNH_hydro_sf"/>
</dbReference>
<dbReference type="STRING" id="1073089.A0A1L9RL44"/>